<evidence type="ECO:0000256" key="1">
    <source>
        <dbReference type="ARBA" id="ARBA00003416"/>
    </source>
</evidence>
<dbReference type="EMBL" id="FTOE01000010">
    <property type="protein sequence ID" value="SIT00642.1"/>
    <property type="molecule type" value="Genomic_DNA"/>
</dbReference>
<keyword evidence="6" id="KW-1133">Transmembrane helix</keyword>
<name>A0A1N7NQS0_9GAMM</name>
<organism evidence="7 8">
    <name type="scientific">Neptunomonas antarctica</name>
    <dbReference type="NCBI Taxonomy" id="619304"/>
    <lineage>
        <taxon>Bacteria</taxon>
        <taxon>Pseudomonadati</taxon>
        <taxon>Pseudomonadota</taxon>
        <taxon>Gammaproteobacteria</taxon>
        <taxon>Oceanospirillales</taxon>
        <taxon>Oceanospirillaceae</taxon>
        <taxon>Neptunomonas</taxon>
    </lineage>
</organism>
<keyword evidence="6" id="KW-0472">Membrane</keyword>
<sequence length="464" mass="53283">MNFAEFIAGWDMATSLITLLALGLVVLVLSHIARSGWMRQRYQLEAQLHQQQLKEVQYQERLSYLGKLENALENMEFDRSDLREQLAIRQAQVAELEARLHADRESAEEKLSLLSDARDQLKQEFQNLANQIFDEKSQRFSETNRQEMGLLLTPLRDQIGDFKSRVEDVYDREAKDRRALHTEISQLKRLNVQMSQDAINLTQALKGESKTQGNWGEIVLERVLEESGLRKGHEYEVQVSLKDQQQRYQPDVIVHLPDGKDVIIDAKVSLTAYEKYCSSDDEAYRQQQRKAHTVSLHNHIRGLGDKAYQKLEGVRSLDFVLMFVPIEGAFLLALEHDPELFRFAFDRNIMLVSPTTLLVTLRTIQNIWRYEHQSQNAQEIAKRGADLYDKFVGFIESLEDVGKHLTRAQQAYDVSFSRLSSGRGNLIQQAVALNELGVSGKKVLPKRFTDVAEESAVNNDPPLE</sequence>
<keyword evidence="6" id="KW-0812">Transmembrane</keyword>
<dbReference type="GO" id="GO:0006310">
    <property type="term" value="P:DNA recombination"/>
    <property type="evidence" value="ECO:0007669"/>
    <property type="project" value="UniProtKB-KW"/>
</dbReference>
<feature type="coiled-coil region" evidence="5">
    <location>
        <begin position="39"/>
        <end position="138"/>
    </location>
</feature>
<evidence type="ECO:0000256" key="6">
    <source>
        <dbReference type="SAM" id="Phobius"/>
    </source>
</evidence>
<dbReference type="STRING" id="619304.SAMN05421760_110149"/>
<dbReference type="AlphaFoldDB" id="A0A1N7NQS0"/>
<evidence type="ECO:0000313" key="8">
    <source>
        <dbReference type="Proteomes" id="UP000185999"/>
    </source>
</evidence>
<keyword evidence="8" id="KW-1185">Reference proteome</keyword>
<dbReference type="InterPro" id="IPR003798">
    <property type="entry name" value="DNA_recombination_RmuC"/>
</dbReference>
<gene>
    <name evidence="7" type="ORF">SAMN05421760_110149</name>
</gene>
<comment type="similarity">
    <text evidence="2">Belongs to the RmuC family.</text>
</comment>
<feature type="transmembrane region" description="Helical" evidence="6">
    <location>
        <begin position="12"/>
        <end position="33"/>
    </location>
</feature>
<accession>A0A1N7NQS0</accession>
<dbReference type="PANTHER" id="PTHR30563:SF0">
    <property type="entry name" value="DNA RECOMBINATION PROTEIN RMUC"/>
    <property type="match status" value="1"/>
</dbReference>
<evidence type="ECO:0000256" key="5">
    <source>
        <dbReference type="SAM" id="Coils"/>
    </source>
</evidence>
<comment type="function">
    <text evidence="1">Involved in DNA recombination.</text>
</comment>
<evidence type="ECO:0000256" key="2">
    <source>
        <dbReference type="ARBA" id="ARBA00009840"/>
    </source>
</evidence>
<protein>
    <submittedName>
        <fullName evidence="7">DNA recombination protein RmuC</fullName>
    </submittedName>
</protein>
<dbReference type="RefSeq" id="WP_054339969.1">
    <property type="nucleotide sequence ID" value="NZ_FTOE01000010.1"/>
</dbReference>
<dbReference type="Pfam" id="PF02646">
    <property type="entry name" value="RmuC"/>
    <property type="match status" value="1"/>
</dbReference>
<keyword evidence="3 5" id="KW-0175">Coiled coil</keyword>
<reference evidence="8" key="1">
    <citation type="submission" date="2017-01" db="EMBL/GenBank/DDBJ databases">
        <authorList>
            <person name="Varghese N."/>
            <person name="Submissions S."/>
        </authorList>
    </citation>
    <scope>NUCLEOTIDE SEQUENCE [LARGE SCALE GENOMIC DNA]</scope>
    <source>
        <strain evidence="8">DSM 22306</strain>
    </source>
</reference>
<dbReference type="PANTHER" id="PTHR30563">
    <property type="entry name" value="DNA RECOMBINATION PROTEIN RMUC"/>
    <property type="match status" value="1"/>
</dbReference>
<evidence type="ECO:0000313" key="7">
    <source>
        <dbReference type="EMBL" id="SIT00642.1"/>
    </source>
</evidence>
<evidence type="ECO:0000256" key="3">
    <source>
        <dbReference type="ARBA" id="ARBA00023054"/>
    </source>
</evidence>
<dbReference type="Proteomes" id="UP000185999">
    <property type="component" value="Unassembled WGS sequence"/>
</dbReference>
<keyword evidence="4" id="KW-0233">DNA recombination</keyword>
<evidence type="ECO:0000256" key="4">
    <source>
        <dbReference type="ARBA" id="ARBA00023172"/>
    </source>
</evidence>
<proteinExistence type="inferred from homology"/>